<evidence type="ECO:0000313" key="1">
    <source>
        <dbReference type="EMBL" id="OMO60054.1"/>
    </source>
</evidence>
<reference evidence="2" key="1">
    <citation type="submission" date="2013-09" db="EMBL/GenBank/DDBJ databases">
        <title>Corchorus olitorius genome sequencing.</title>
        <authorList>
            <person name="Alam M."/>
            <person name="Haque M.S."/>
            <person name="Islam M.S."/>
            <person name="Emdad E.M."/>
            <person name="Islam M.M."/>
            <person name="Ahmed B."/>
            <person name="Halim A."/>
            <person name="Hossen Q.M.M."/>
            <person name="Hossain M.Z."/>
            <person name="Ahmed R."/>
            <person name="Khan M.M."/>
            <person name="Islam R."/>
            <person name="Rashid M.M."/>
            <person name="Khan S.A."/>
            <person name="Rahman M.S."/>
            <person name="Alam M."/>
            <person name="Yahiya A.S."/>
            <person name="Khan M.S."/>
            <person name="Azam M.S."/>
            <person name="Haque T."/>
            <person name="Lashkar M.Z.H."/>
            <person name="Akhand A.I."/>
            <person name="Morshed G."/>
            <person name="Roy S."/>
            <person name="Uddin K.S."/>
            <person name="Rabeya T."/>
            <person name="Hossain A.S."/>
            <person name="Chowdhury A."/>
            <person name="Snigdha A.R."/>
            <person name="Mortoza M.S."/>
            <person name="Matin S.A."/>
            <person name="Hoque S.M.E."/>
            <person name="Islam M.K."/>
            <person name="Roy D.K."/>
            <person name="Haider R."/>
            <person name="Moosa M.M."/>
            <person name="Elias S.M."/>
            <person name="Hasan A.M."/>
            <person name="Jahan S."/>
            <person name="Shafiuddin M."/>
            <person name="Mahmood N."/>
            <person name="Shommy N.S."/>
        </authorList>
    </citation>
    <scope>NUCLEOTIDE SEQUENCE [LARGE SCALE GENOMIC DNA]</scope>
    <source>
        <strain evidence="2">cv. O-4</strain>
    </source>
</reference>
<comment type="caution">
    <text evidence="1">The sequence shown here is derived from an EMBL/GenBank/DDBJ whole genome shotgun (WGS) entry which is preliminary data.</text>
</comment>
<dbReference type="Proteomes" id="UP000187203">
    <property type="component" value="Unassembled WGS sequence"/>
</dbReference>
<evidence type="ECO:0000313" key="2">
    <source>
        <dbReference type="Proteomes" id="UP000187203"/>
    </source>
</evidence>
<dbReference type="AlphaFoldDB" id="A0A1R3GPM0"/>
<gene>
    <name evidence="1" type="ORF">COLO4_33955</name>
</gene>
<name>A0A1R3GPM0_9ROSI</name>
<proteinExistence type="predicted"/>
<protein>
    <submittedName>
        <fullName evidence="1">Uncharacterized protein</fullName>
    </submittedName>
</protein>
<organism evidence="1 2">
    <name type="scientific">Corchorus olitorius</name>
    <dbReference type="NCBI Taxonomy" id="93759"/>
    <lineage>
        <taxon>Eukaryota</taxon>
        <taxon>Viridiplantae</taxon>
        <taxon>Streptophyta</taxon>
        <taxon>Embryophyta</taxon>
        <taxon>Tracheophyta</taxon>
        <taxon>Spermatophyta</taxon>
        <taxon>Magnoliopsida</taxon>
        <taxon>eudicotyledons</taxon>
        <taxon>Gunneridae</taxon>
        <taxon>Pentapetalae</taxon>
        <taxon>rosids</taxon>
        <taxon>malvids</taxon>
        <taxon>Malvales</taxon>
        <taxon>Malvaceae</taxon>
        <taxon>Grewioideae</taxon>
        <taxon>Apeibeae</taxon>
        <taxon>Corchorus</taxon>
    </lineage>
</organism>
<accession>A0A1R3GPM0</accession>
<sequence length="75" mass="7982">MAIVAQPPILVAKLAILRSTWNQPYAATSTMASSVDSLTFKLLLSRSLGNDRQAKASTGLRGGGYKKMFPAQIAT</sequence>
<keyword evidence="2" id="KW-1185">Reference proteome</keyword>
<dbReference type="EMBL" id="AWUE01021976">
    <property type="protein sequence ID" value="OMO60054.1"/>
    <property type="molecule type" value="Genomic_DNA"/>
</dbReference>